<proteinExistence type="predicted"/>
<dbReference type="Proteomes" id="UP000680866">
    <property type="component" value="Chromosome"/>
</dbReference>
<evidence type="ECO:0000313" key="2">
    <source>
        <dbReference type="Proteomes" id="UP000680866"/>
    </source>
</evidence>
<organism evidence="1 2">
    <name type="scientific">Polymorphospora rubra</name>
    <dbReference type="NCBI Taxonomy" id="338584"/>
    <lineage>
        <taxon>Bacteria</taxon>
        <taxon>Bacillati</taxon>
        <taxon>Actinomycetota</taxon>
        <taxon>Actinomycetes</taxon>
        <taxon>Micromonosporales</taxon>
        <taxon>Micromonosporaceae</taxon>
        <taxon>Polymorphospora</taxon>
    </lineage>
</organism>
<sequence length="221" mass="24168">MAVQIPDRRRFVRQLVRHGGRGFAEEYGLPVLNNPANLYQLLSLAQLLRGSTDHRRAAAAARALRDRGWNTAARMAASPAGERAAVLRSYDQRRAATLADRVGATATALTERYGGDLRRLRTAARRDPAAERSLLRELPGVDGGVVDLFFRDVQVVWAEIGPFADRRALTAARRLGLGDSAQDLADLTGRRESEKLAWLVGALARIDLDGSYAQARQLATA</sequence>
<dbReference type="RefSeq" id="WP_212819546.1">
    <property type="nucleotide sequence ID" value="NZ_AP023359.1"/>
</dbReference>
<keyword evidence="2" id="KW-1185">Reference proteome</keyword>
<protein>
    <recommendedName>
        <fullName evidence="3">Endonuclease</fullName>
    </recommendedName>
</protein>
<dbReference type="InterPro" id="IPR011257">
    <property type="entry name" value="DNA_glycosylase"/>
</dbReference>
<dbReference type="GO" id="GO:0006281">
    <property type="term" value="P:DNA repair"/>
    <property type="evidence" value="ECO:0007669"/>
    <property type="project" value="InterPro"/>
</dbReference>
<evidence type="ECO:0000313" key="1">
    <source>
        <dbReference type="EMBL" id="BCJ69950.1"/>
    </source>
</evidence>
<dbReference type="InterPro" id="IPR023170">
    <property type="entry name" value="HhH_base_excis_C"/>
</dbReference>
<reference evidence="1" key="1">
    <citation type="submission" date="2020-08" db="EMBL/GenBank/DDBJ databases">
        <title>Whole genome shotgun sequence of Polymorphospora rubra NBRC 101157.</title>
        <authorList>
            <person name="Komaki H."/>
            <person name="Tamura T."/>
        </authorList>
    </citation>
    <scope>NUCLEOTIDE SEQUENCE</scope>
    <source>
        <strain evidence="1">NBRC 101157</strain>
    </source>
</reference>
<accession>A0A810NA49</accession>
<dbReference type="Gene3D" id="1.10.340.30">
    <property type="entry name" value="Hypothetical protein, domain 2"/>
    <property type="match status" value="1"/>
</dbReference>
<dbReference type="Gene3D" id="1.10.1670.10">
    <property type="entry name" value="Helix-hairpin-Helix base-excision DNA repair enzymes (C-terminal)"/>
    <property type="match status" value="1"/>
</dbReference>
<dbReference type="AlphaFoldDB" id="A0A810NA49"/>
<dbReference type="GO" id="GO:0003824">
    <property type="term" value="F:catalytic activity"/>
    <property type="evidence" value="ECO:0007669"/>
    <property type="project" value="InterPro"/>
</dbReference>
<dbReference type="SUPFAM" id="SSF48150">
    <property type="entry name" value="DNA-glycosylase"/>
    <property type="match status" value="1"/>
</dbReference>
<name>A0A810NA49_9ACTN</name>
<dbReference type="EMBL" id="AP023359">
    <property type="protein sequence ID" value="BCJ69950.1"/>
    <property type="molecule type" value="Genomic_DNA"/>
</dbReference>
<gene>
    <name evidence="1" type="ORF">Prubr_69710</name>
</gene>
<dbReference type="KEGG" id="pry:Prubr_69710"/>
<evidence type="ECO:0008006" key="3">
    <source>
        <dbReference type="Google" id="ProtNLM"/>
    </source>
</evidence>